<organism evidence="3 4">
    <name type="scientific">Inhella proteolytica</name>
    <dbReference type="NCBI Taxonomy" id="2795029"/>
    <lineage>
        <taxon>Bacteria</taxon>
        <taxon>Pseudomonadati</taxon>
        <taxon>Pseudomonadota</taxon>
        <taxon>Betaproteobacteria</taxon>
        <taxon>Burkholderiales</taxon>
        <taxon>Sphaerotilaceae</taxon>
        <taxon>Inhella</taxon>
    </lineage>
</organism>
<feature type="region of interest" description="Disordered" evidence="1">
    <location>
        <begin position="285"/>
        <end position="306"/>
    </location>
</feature>
<keyword evidence="2" id="KW-0732">Signal</keyword>
<feature type="signal peptide" evidence="2">
    <location>
        <begin position="1"/>
        <end position="26"/>
    </location>
</feature>
<evidence type="ECO:0000256" key="2">
    <source>
        <dbReference type="SAM" id="SignalP"/>
    </source>
</evidence>
<dbReference type="Proteomes" id="UP000613266">
    <property type="component" value="Unassembled WGS sequence"/>
</dbReference>
<dbReference type="SUPFAM" id="SSF53850">
    <property type="entry name" value="Periplasmic binding protein-like II"/>
    <property type="match status" value="1"/>
</dbReference>
<proteinExistence type="predicted"/>
<keyword evidence="4" id="KW-1185">Reference proteome</keyword>
<name>A0A931J7M2_9BURK</name>
<evidence type="ECO:0000313" key="3">
    <source>
        <dbReference type="EMBL" id="MBH9578292.1"/>
    </source>
</evidence>
<reference evidence="3" key="1">
    <citation type="submission" date="2020-12" db="EMBL/GenBank/DDBJ databases">
        <title>The genome sequence of Inhella sp. 1Y17.</title>
        <authorList>
            <person name="Liu Y."/>
        </authorList>
    </citation>
    <scope>NUCLEOTIDE SEQUENCE</scope>
    <source>
        <strain evidence="3">1Y17</strain>
    </source>
</reference>
<dbReference type="RefSeq" id="WP_198112064.1">
    <property type="nucleotide sequence ID" value="NZ_JAEDAK010000011.1"/>
</dbReference>
<comment type="caution">
    <text evidence="3">The sequence shown here is derived from an EMBL/GenBank/DDBJ whole genome shotgun (WGS) entry which is preliminary data.</text>
</comment>
<protein>
    <recommendedName>
        <fullName evidence="5">TIGR02285 family protein</fullName>
    </recommendedName>
</protein>
<evidence type="ECO:0000313" key="4">
    <source>
        <dbReference type="Proteomes" id="UP000613266"/>
    </source>
</evidence>
<gene>
    <name evidence="3" type="ORF">I7X39_15485</name>
</gene>
<dbReference type="EMBL" id="JAEDAK010000011">
    <property type="protein sequence ID" value="MBH9578292.1"/>
    <property type="molecule type" value="Genomic_DNA"/>
</dbReference>
<evidence type="ECO:0008006" key="5">
    <source>
        <dbReference type="Google" id="ProtNLM"/>
    </source>
</evidence>
<dbReference type="AlphaFoldDB" id="A0A931J7M2"/>
<accession>A0A931J7M2</accession>
<evidence type="ECO:0000256" key="1">
    <source>
        <dbReference type="SAM" id="MobiDB-lite"/>
    </source>
</evidence>
<sequence>MNVPPRRLLLAALACLALGLPGAVRADPLRILWVVTHSPPMFSLENGRAPQRPEQLGQGELDGMLRLLTQRMPQYRHEFVVAEYPRLEALARQGEPVCSNLLLRTPERLSWLHFTHTHVPLQARQIHFVTRAELLPRLGLKSGAVVDLAALLARPELRGLLERHRSYGKEVDALLQRHGQDLLARAMPRRGTNLLRMLSAGRMDFTLDYGVTVAAYNRNETPQTPLVALPLSGAPPTTARATLACVRNAEGRERIAAVDAAVRRLAAEQPREAWMRSWLGHAPEGSDRERLERYFDERARGGPQID</sequence>
<feature type="chain" id="PRO_5037748730" description="TIGR02285 family protein" evidence="2">
    <location>
        <begin position="27"/>
        <end position="306"/>
    </location>
</feature>
<feature type="compositionally biased region" description="Basic and acidic residues" evidence="1">
    <location>
        <begin position="285"/>
        <end position="300"/>
    </location>
</feature>